<feature type="transmembrane region" description="Helical" evidence="6">
    <location>
        <begin position="143"/>
        <end position="172"/>
    </location>
</feature>
<feature type="transmembrane region" description="Helical" evidence="6">
    <location>
        <begin position="184"/>
        <end position="202"/>
    </location>
</feature>
<keyword evidence="5 6" id="KW-0472">Membrane</keyword>
<feature type="transmembrane region" description="Helical" evidence="6">
    <location>
        <begin position="112"/>
        <end position="137"/>
    </location>
</feature>
<keyword evidence="3 6" id="KW-0812">Transmembrane</keyword>
<feature type="transmembrane region" description="Helical" evidence="6">
    <location>
        <begin position="6"/>
        <end position="28"/>
    </location>
</feature>
<gene>
    <name evidence="7" type="ORF">SAMN04488056_105214</name>
</gene>
<proteinExistence type="predicted"/>
<evidence type="ECO:0000256" key="1">
    <source>
        <dbReference type="ARBA" id="ARBA00004651"/>
    </source>
</evidence>
<dbReference type="Proteomes" id="UP000199236">
    <property type="component" value="Unassembled WGS sequence"/>
</dbReference>
<evidence type="ECO:0000256" key="3">
    <source>
        <dbReference type="ARBA" id="ARBA00022692"/>
    </source>
</evidence>
<keyword evidence="4 6" id="KW-1133">Transmembrane helix</keyword>
<evidence type="ECO:0000256" key="6">
    <source>
        <dbReference type="SAM" id="Phobius"/>
    </source>
</evidence>
<dbReference type="EMBL" id="FOVR01000005">
    <property type="protein sequence ID" value="SFO40206.1"/>
    <property type="molecule type" value="Genomic_DNA"/>
</dbReference>
<dbReference type="OrthoDB" id="9812084at2"/>
<evidence type="ECO:0000313" key="8">
    <source>
        <dbReference type="Proteomes" id="UP000199236"/>
    </source>
</evidence>
<accession>A0A1I5GWK8</accession>
<evidence type="ECO:0000256" key="5">
    <source>
        <dbReference type="ARBA" id="ARBA00023136"/>
    </source>
</evidence>
<sequence length="204" mass="21804">MPLEMILALIGFAFVMSISPGPANFLLLASGANFGVLRSLPLIFGVSLGFLSMVFAVGLGLGQLLKEAPMVETGLRVACGAYILWLAYKIAGARSMGDNAGNEGEKLAKPVSFIQAALLQLLNPKAWTVALLVTVTYMTEQDYLANLIVLVAVFAVVNIPSISIWAISGAALRKRLSQGSRLIWFNRIMALLLVASMAPMLIHL</sequence>
<dbReference type="GO" id="GO:0015171">
    <property type="term" value="F:amino acid transmembrane transporter activity"/>
    <property type="evidence" value="ECO:0007669"/>
    <property type="project" value="TreeGrafter"/>
</dbReference>
<protein>
    <submittedName>
        <fullName evidence="7">Threonine/homoserine/homoserine lactone efflux protein</fullName>
    </submittedName>
</protein>
<dbReference type="RefSeq" id="WP_090072585.1">
    <property type="nucleotide sequence ID" value="NZ_FOVR01000005.1"/>
</dbReference>
<feature type="transmembrane region" description="Helical" evidence="6">
    <location>
        <begin position="40"/>
        <end position="61"/>
    </location>
</feature>
<name>A0A1I5GWK8_9HYPH</name>
<dbReference type="PANTHER" id="PTHR30086">
    <property type="entry name" value="ARGININE EXPORTER PROTEIN ARGO"/>
    <property type="match status" value="1"/>
</dbReference>
<evidence type="ECO:0000256" key="2">
    <source>
        <dbReference type="ARBA" id="ARBA00022475"/>
    </source>
</evidence>
<keyword evidence="2" id="KW-1003">Cell membrane</keyword>
<dbReference type="Pfam" id="PF01810">
    <property type="entry name" value="LysE"/>
    <property type="match status" value="1"/>
</dbReference>
<comment type="subcellular location">
    <subcellularLocation>
        <location evidence="1">Cell membrane</location>
        <topology evidence="1">Multi-pass membrane protein</topology>
    </subcellularLocation>
</comment>
<reference evidence="7 8" key="1">
    <citation type="submission" date="2016-10" db="EMBL/GenBank/DDBJ databases">
        <authorList>
            <person name="de Groot N.N."/>
        </authorList>
    </citation>
    <scope>NUCLEOTIDE SEQUENCE [LARGE SCALE GENOMIC DNA]</scope>
    <source>
        <strain evidence="7 8">CGMCC 1.9157</strain>
    </source>
</reference>
<evidence type="ECO:0000256" key="4">
    <source>
        <dbReference type="ARBA" id="ARBA00022989"/>
    </source>
</evidence>
<dbReference type="PANTHER" id="PTHR30086:SF20">
    <property type="entry name" value="ARGININE EXPORTER PROTEIN ARGO-RELATED"/>
    <property type="match status" value="1"/>
</dbReference>
<keyword evidence="8" id="KW-1185">Reference proteome</keyword>
<dbReference type="AlphaFoldDB" id="A0A1I5GWK8"/>
<dbReference type="GO" id="GO:0033228">
    <property type="term" value="P:cysteine export across plasma membrane"/>
    <property type="evidence" value="ECO:0007669"/>
    <property type="project" value="TreeGrafter"/>
</dbReference>
<organism evidence="7 8">
    <name type="scientific">Cohaesibacter marisflavi</name>
    <dbReference type="NCBI Taxonomy" id="655353"/>
    <lineage>
        <taxon>Bacteria</taxon>
        <taxon>Pseudomonadati</taxon>
        <taxon>Pseudomonadota</taxon>
        <taxon>Alphaproteobacteria</taxon>
        <taxon>Hyphomicrobiales</taxon>
        <taxon>Cohaesibacteraceae</taxon>
    </lineage>
</organism>
<evidence type="ECO:0000313" key="7">
    <source>
        <dbReference type="EMBL" id="SFO40206.1"/>
    </source>
</evidence>
<dbReference type="GO" id="GO:0005886">
    <property type="term" value="C:plasma membrane"/>
    <property type="evidence" value="ECO:0007669"/>
    <property type="project" value="UniProtKB-SubCell"/>
</dbReference>
<dbReference type="InterPro" id="IPR001123">
    <property type="entry name" value="LeuE-type"/>
</dbReference>
<feature type="transmembrane region" description="Helical" evidence="6">
    <location>
        <begin position="73"/>
        <end position="91"/>
    </location>
</feature>